<accession>A0ACA9RAY2</accession>
<evidence type="ECO:0000313" key="1">
    <source>
        <dbReference type="EMBL" id="CAG8784519.1"/>
    </source>
</evidence>
<organism evidence="1 2">
    <name type="scientific">Cetraspora pellucida</name>
    <dbReference type="NCBI Taxonomy" id="1433469"/>
    <lineage>
        <taxon>Eukaryota</taxon>
        <taxon>Fungi</taxon>
        <taxon>Fungi incertae sedis</taxon>
        <taxon>Mucoromycota</taxon>
        <taxon>Glomeromycotina</taxon>
        <taxon>Glomeromycetes</taxon>
        <taxon>Diversisporales</taxon>
        <taxon>Gigasporaceae</taxon>
        <taxon>Cetraspora</taxon>
    </lineage>
</organism>
<evidence type="ECO:0000313" key="2">
    <source>
        <dbReference type="Proteomes" id="UP000789366"/>
    </source>
</evidence>
<comment type="caution">
    <text evidence="1">The sequence shown here is derived from an EMBL/GenBank/DDBJ whole genome shotgun (WGS) entry which is preliminary data.</text>
</comment>
<dbReference type="Proteomes" id="UP000789366">
    <property type="component" value="Unassembled WGS sequence"/>
</dbReference>
<reference evidence="1" key="1">
    <citation type="submission" date="2021-06" db="EMBL/GenBank/DDBJ databases">
        <authorList>
            <person name="Kallberg Y."/>
            <person name="Tangrot J."/>
            <person name="Rosling A."/>
        </authorList>
    </citation>
    <scope>NUCLEOTIDE SEQUENCE</scope>
    <source>
        <strain evidence="1">28 12/20/2015</strain>
    </source>
</reference>
<gene>
    <name evidence="1" type="ORF">SPELUC_LOCUS16669</name>
</gene>
<sequence length="52" mass="6164">ESGEIESVSFLFRLALMNYERTGWMPPLSDLLPWSNPKVDYSFRIEKESLHF</sequence>
<proteinExistence type="predicted"/>
<protein>
    <submittedName>
        <fullName evidence="1">16842_t:CDS:1</fullName>
    </submittedName>
</protein>
<feature type="non-terminal residue" evidence="1">
    <location>
        <position position="1"/>
    </location>
</feature>
<keyword evidence="2" id="KW-1185">Reference proteome</keyword>
<name>A0ACA9RAY2_9GLOM</name>
<dbReference type="EMBL" id="CAJVPW010063284">
    <property type="protein sequence ID" value="CAG8784519.1"/>
    <property type="molecule type" value="Genomic_DNA"/>
</dbReference>